<gene>
    <name evidence="5" type="ORF">ACFQRB_17945</name>
    <name evidence="6" type="ORF">ACFQRB_20225</name>
</gene>
<evidence type="ECO:0000259" key="4">
    <source>
        <dbReference type="Pfam" id="PF15915"/>
    </source>
</evidence>
<evidence type="ECO:0000256" key="1">
    <source>
        <dbReference type="ARBA" id="ARBA00023015"/>
    </source>
</evidence>
<feature type="domain" description="HTH bat-type" evidence="3">
    <location>
        <begin position="141"/>
        <end position="193"/>
    </location>
</feature>
<evidence type="ECO:0000256" key="2">
    <source>
        <dbReference type="ARBA" id="ARBA00023163"/>
    </source>
</evidence>
<dbReference type="Gene3D" id="1.10.10.10">
    <property type="entry name" value="Winged helix-like DNA-binding domain superfamily/Winged helix DNA-binding domain"/>
    <property type="match status" value="1"/>
</dbReference>
<feature type="domain" description="Bacterioopsin transcriptional activator GAF and HTH associated" evidence="4">
    <location>
        <begin position="10"/>
        <end position="130"/>
    </location>
</feature>
<name>A0ABD5XW65_9EURY</name>
<reference evidence="7" key="2">
    <citation type="journal article" date="2019" name="Int. J. Syst. Evol. Microbiol.">
        <title>The Global Catalogue of Microorganisms (GCM) 10K type strain sequencing project: providing services to taxonomists for standard genome sequencing and annotation.</title>
        <authorList>
            <consortium name="The Broad Institute Genomics Platform"/>
            <consortium name="The Broad Institute Genome Sequencing Center for Infectious Disease"/>
            <person name="Wu L."/>
            <person name="Ma J."/>
        </authorList>
    </citation>
    <scope>NUCLEOTIDE SEQUENCE [LARGE SCALE GENOMIC DNA]</scope>
    <source>
        <strain evidence="7">DT92</strain>
    </source>
</reference>
<sequence length="200" mass="22618">MFEERPNLVAEVERIVPAGTTVPPSLWLCGIDRESQTELVSLIADQPAVEAAEIVDRYPDECLVAVSWRPDTEAVLESILETDIVVLSVVGAKDVWRVKVRSRHRRAIADFQRRCREAGVRIELRSIRAHPGHAERVHEGLTDKQREALTLAYDRGYFSSPRRTSQEEIAEELGISRQSLGDRLKRGQKALIEQTLLDGR</sequence>
<dbReference type="InterPro" id="IPR007050">
    <property type="entry name" value="HTH_bacterioopsin"/>
</dbReference>
<evidence type="ECO:0000313" key="7">
    <source>
        <dbReference type="Proteomes" id="UP001596368"/>
    </source>
</evidence>
<dbReference type="AlphaFoldDB" id="A0ABD5XW65"/>
<dbReference type="InterPro" id="IPR036388">
    <property type="entry name" value="WH-like_DNA-bd_sf"/>
</dbReference>
<proteinExistence type="predicted"/>
<dbReference type="Pfam" id="PF04967">
    <property type="entry name" value="HTH_10"/>
    <property type="match status" value="1"/>
</dbReference>
<reference evidence="6" key="3">
    <citation type="submission" date="2024-09" db="EMBL/GenBank/DDBJ databases">
        <authorList>
            <person name="Sun Q."/>
        </authorList>
    </citation>
    <scope>NUCLEOTIDE SEQUENCE</scope>
    <source>
        <strain evidence="6">NBRC 112578</strain>
    </source>
</reference>
<evidence type="ECO:0000313" key="6">
    <source>
        <dbReference type="EMBL" id="MFC7138171.1"/>
    </source>
</evidence>
<keyword evidence="1" id="KW-0805">Transcription regulation</keyword>
<dbReference type="EMBL" id="JBHSZG010000008">
    <property type="protein sequence ID" value="MFC7138171.1"/>
    <property type="molecule type" value="Genomic_DNA"/>
</dbReference>
<reference evidence="6" key="1">
    <citation type="journal article" date="2014" name="Int. J. Syst. Evol. Microbiol.">
        <title>Complete genome sequence of Corynebacterium casei LMG S-19264T (=DSM 44701T), isolated from a smear-ripened cheese.</title>
        <authorList>
            <consortium name="US DOE Joint Genome Institute (JGI-PGF)"/>
            <person name="Walter F."/>
            <person name="Albersmeier A."/>
            <person name="Kalinowski J."/>
            <person name="Ruckert C."/>
        </authorList>
    </citation>
    <scope>NUCLEOTIDE SEQUENCE [LARGE SCALE GENOMIC DNA]</scope>
    <source>
        <strain evidence="6">NBRC 112578</strain>
    </source>
</reference>
<dbReference type="InterPro" id="IPR013324">
    <property type="entry name" value="RNA_pol_sigma_r3/r4-like"/>
</dbReference>
<organism evidence="6 7">
    <name type="scientific">Halobaculum litoreum</name>
    <dbReference type="NCBI Taxonomy" id="3031998"/>
    <lineage>
        <taxon>Archaea</taxon>
        <taxon>Methanobacteriati</taxon>
        <taxon>Methanobacteriota</taxon>
        <taxon>Stenosarchaea group</taxon>
        <taxon>Halobacteria</taxon>
        <taxon>Halobacteriales</taxon>
        <taxon>Haloferacaceae</taxon>
        <taxon>Halobaculum</taxon>
    </lineage>
</organism>
<protein>
    <submittedName>
        <fullName evidence="6">Helix-turn-helix domain-containing protein</fullName>
    </submittedName>
</protein>
<dbReference type="EMBL" id="JBHSZG010000008">
    <property type="protein sequence ID" value="MFC7137811.1"/>
    <property type="molecule type" value="Genomic_DNA"/>
</dbReference>
<keyword evidence="7" id="KW-1185">Reference proteome</keyword>
<evidence type="ECO:0000313" key="5">
    <source>
        <dbReference type="EMBL" id="MFC7137811.1"/>
    </source>
</evidence>
<dbReference type="PANTHER" id="PTHR34236:SF1">
    <property type="entry name" value="DIMETHYL SULFOXIDE REDUCTASE TRANSCRIPTIONAL ACTIVATOR"/>
    <property type="match status" value="1"/>
</dbReference>
<dbReference type="PANTHER" id="PTHR34236">
    <property type="entry name" value="DIMETHYL SULFOXIDE REDUCTASE TRANSCRIPTIONAL ACTIVATOR"/>
    <property type="match status" value="1"/>
</dbReference>
<keyword evidence="2" id="KW-0804">Transcription</keyword>
<dbReference type="SUPFAM" id="SSF88659">
    <property type="entry name" value="Sigma3 and sigma4 domains of RNA polymerase sigma factors"/>
    <property type="match status" value="1"/>
</dbReference>
<dbReference type="Proteomes" id="UP001596368">
    <property type="component" value="Unassembled WGS sequence"/>
</dbReference>
<dbReference type="InterPro" id="IPR031803">
    <property type="entry name" value="BAT_GAF/HTH-assoc"/>
</dbReference>
<dbReference type="Pfam" id="PF15915">
    <property type="entry name" value="BAT"/>
    <property type="match status" value="1"/>
</dbReference>
<accession>A0ABD5XW65</accession>
<comment type="caution">
    <text evidence="6">The sequence shown here is derived from an EMBL/GenBank/DDBJ whole genome shotgun (WGS) entry which is preliminary data.</text>
</comment>
<evidence type="ECO:0000259" key="3">
    <source>
        <dbReference type="Pfam" id="PF04967"/>
    </source>
</evidence>